<evidence type="ECO:0000256" key="1">
    <source>
        <dbReference type="ARBA" id="ARBA00022729"/>
    </source>
</evidence>
<organism evidence="6 7">
    <name type="scientific">Conexibacter arvalis</name>
    <dbReference type="NCBI Taxonomy" id="912552"/>
    <lineage>
        <taxon>Bacteria</taxon>
        <taxon>Bacillati</taxon>
        <taxon>Actinomycetota</taxon>
        <taxon>Thermoleophilia</taxon>
        <taxon>Solirubrobacterales</taxon>
        <taxon>Conexibacteraceae</taxon>
        <taxon>Conexibacter</taxon>
    </lineage>
</organism>
<reference evidence="6 7" key="1">
    <citation type="submission" date="2020-08" db="EMBL/GenBank/DDBJ databases">
        <title>Genomic Encyclopedia of Archaeal and Bacterial Type Strains, Phase II (KMG-II): from individual species to whole genera.</title>
        <authorList>
            <person name="Goeker M."/>
        </authorList>
    </citation>
    <scope>NUCLEOTIDE SEQUENCE [LARGE SCALE GENOMIC DNA]</scope>
    <source>
        <strain evidence="6 7">DSM 23288</strain>
    </source>
</reference>
<dbReference type="Pfam" id="PF04234">
    <property type="entry name" value="CopC"/>
    <property type="match status" value="1"/>
</dbReference>
<keyword evidence="1 4" id="KW-0732">Signal</keyword>
<dbReference type="GO" id="GO:0005507">
    <property type="term" value="F:copper ion binding"/>
    <property type="evidence" value="ECO:0007669"/>
    <property type="project" value="InterPro"/>
</dbReference>
<dbReference type="GO" id="GO:0042597">
    <property type="term" value="C:periplasmic space"/>
    <property type="evidence" value="ECO:0007669"/>
    <property type="project" value="InterPro"/>
</dbReference>
<protein>
    <recommendedName>
        <fullName evidence="5">CopC domain-containing protein</fullName>
    </recommendedName>
</protein>
<dbReference type="InterPro" id="IPR007348">
    <property type="entry name" value="CopC_dom"/>
</dbReference>
<sequence length="144" mass="14741">MRTRTILTAAAATAALALPSAAQGGVAPAGGQAAQAAAEHDRGAAAGPRAEAAHTAVVRRTPGAGARARNVRTVSITFSQRLVTGKLDVYRGAKRVAARRSGPSGASVRATFARKLAPGRYTVRWRAVAGDGHAQSGSWSFRAR</sequence>
<name>A0A840IAD6_9ACTN</name>
<evidence type="ECO:0000256" key="2">
    <source>
        <dbReference type="ARBA" id="ARBA00023008"/>
    </source>
</evidence>
<feature type="region of interest" description="Disordered" evidence="3">
    <location>
        <begin position="32"/>
        <end position="65"/>
    </location>
</feature>
<dbReference type="GO" id="GO:0046688">
    <property type="term" value="P:response to copper ion"/>
    <property type="evidence" value="ECO:0007669"/>
    <property type="project" value="InterPro"/>
</dbReference>
<feature type="signal peptide" evidence="4">
    <location>
        <begin position="1"/>
        <end position="22"/>
    </location>
</feature>
<dbReference type="EMBL" id="JACHNU010000001">
    <property type="protein sequence ID" value="MBB4661213.1"/>
    <property type="molecule type" value="Genomic_DNA"/>
</dbReference>
<dbReference type="RefSeq" id="WP_183339197.1">
    <property type="nucleotide sequence ID" value="NZ_JACHNU010000001.1"/>
</dbReference>
<gene>
    <name evidence="6" type="ORF">BDZ31_000786</name>
</gene>
<dbReference type="InterPro" id="IPR014755">
    <property type="entry name" value="Cu-Rt/internalin_Ig-like"/>
</dbReference>
<dbReference type="Proteomes" id="UP000585272">
    <property type="component" value="Unassembled WGS sequence"/>
</dbReference>
<keyword evidence="7" id="KW-1185">Reference proteome</keyword>
<comment type="caution">
    <text evidence="6">The sequence shown here is derived from an EMBL/GenBank/DDBJ whole genome shotgun (WGS) entry which is preliminary data.</text>
</comment>
<evidence type="ECO:0000313" key="7">
    <source>
        <dbReference type="Proteomes" id="UP000585272"/>
    </source>
</evidence>
<proteinExistence type="predicted"/>
<dbReference type="Gene3D" id="2.60.40.1220">
    <property type="match status" value="1"/>
</dbReference>
<evidence type="ECO:0000313" key="6">
    <source>
        <dbReference type="EMBL" id="MBB4661213.1"/>
    </source>
</evidence>
<evidence type="ECO:0000256" key="4">
    <source>
        <dbReference type="SAM" id="SignalP"/>
    </source>
</evidence>
<accession>A0A840IAD6</accession>
<feature type="domain" description="CopC" evidence="5">
    <location>
        <begin position="54"/>
        <end position="142"/>
    </location>
</feature>
<dbReference type="SUPFAM" id="SSF81296">
    <property type="entry name" value="E set domains"/>
    <property type="match status" value="1"/>
</dbReference>
<evidence type="ECO:0000259" key="5">
    <source>
        <dbReference type="Pfam" id="PF04234"/>
    </source>
</evidence>
<dbReference type="AlphaFoldDB" id="A0A840IAD6"/>
<feature type="compositionally biased region" description="Low complexity" evidence="3">
    <location>
        <begin position="44"/>
        <end position="56"/>
    </location>
</feature>
<evidence type="ECO:0000256" key="3">
    <source>
        <dbReference type="SAM" id="MobiDB-lite"/>
    </source>
</evidence>
<keyword evidence="2" id="KW-0186">Copper</keyword>
<feature type="chain" id="PRO_5038820445" description="CopC domain-containing protein" evidence="4">
    <location>
        <begin position="23"/>
        <end position="144"/>
    </location>
</feature>
<dbReference type="InterPro" id="IPR014756">
    <property type="entry name" value="Ig_E-set"/>
</dbReference>